<name>A0A1I7UGI5_9PELO</name>
<feature type="transmembrane region" description="Helical" evidence="1">
    <location>
        <begin position="73"/>
        <end position="95"/>
    </location>
</feature>
<dbReference type="AlphaFoldDB" id="A0A1I7UGI5"/>
<reference evidence="3" key="1">
    <citation type="submission" date="2016-11" db="UniProtKB">
        <authorList>
            <consortium name="WormBaseParasite"/>
        </authorList>
    </citation>
    <scope>IDENTIFICATION</scope>
</reference>
<keyword evidence="1" id="KW-0812">Transmembrane</keyword>
<evidence type="ECO:0000313" key="3">
    <source>
        <dbReference type="WBParaSite" id="Csp11.Scaffold629.g9098.t2"/>
    </source>
</evidence>
<feature type="transmembrane region" description="Helical" evidence="1">
    <location>
        <begin position="25"/>
        <end position="48"/>
    </location>
</feature>
<sequence length="188" mass="21668">MVSGVLVAFDKYPTYANIKKIQSPLSFSVTLIHFLISIIISIATGQYIGSVDKRILDAFTVAFEKNEQHSVSYWVTNIHCLVSLMISTLTGLYVCLVDGRFTKKHPIGIGIVTILHFLFLFNPWIAEYDNELIFQIEFHHIIFFSCLVIIEFMDWLERKGQSKRKQPVYKVIYGGNDIKKVPFRLKSE</sequence>
<proteinExistence type="predicted"/>
<evidence type="ECO:0000313" key="2">
    <source>
        <dbReference type="Proteomes" id="UP000095282"/>
    </source>
</evidence>
<keyword evidence="2" id="KW-1185">Reference proteome</keyword>
<keyword evidence="1" id="KW-0472">Membrane</keyword>
<feature type="transmembrane region" description="Helical" evidence="1">
    <location>
        <begin position="107"/>
        <end position="126"/>
    </location>
</feature>
<evidence type="ECO:0000256" key="1">
    <source>
        <dbReference type="SAM" id="Phobius"/>
    </source>
</evidence>
<feature type="transmembrane region" description="Helical" evidence="1">
    <location>
        <begin position="138"/>
        <end position="156"/>
    </location>
</feature>
<accession>A0A1I7UGI5</accession>
<dbReference type="WBParaSite" id="Csp11.Scaffold629.g9098.t2">
    <property type="protein sequence ID" value="Csp11.Scaffold629.g9098.t2"/>
    <property type="gene ID" value="Csp11.Scaffold629.g9098"/>
</dbReference>
<protein>
    <submittedName>
        <fullName evidence="3">TMhelix containing protein</fullName>
    </submittedName>
</protein>
<organism evidence="2 3">
    <name type="scientific">Caenorhabditis tropicalis</name>
    <dbReference type="NCBI Taxonomy" id="1561998"/>
    <lineage>
        <taxon>Eukaryota</taxon>
        <taxon>Metazoa</taxon>
        <taxon>Ecdysozoa</taxon>
        <taxon>Nematoda</taxon>
        <taxon>Chromadorea</taxon>
        <taxon>Rhabditida</taxon>
        <taxon>Rhabditina</taxon>
        <taxon>Rhabditomorpha</taxon>
        <taxon>Rhabditoidea</taxon>
        <taxon>Rhabditidae</taxon>
        <taxon>Peloderinae</taxon>
        <taxon>Caenorhabditis</taxon>
    </lineage>
</organism>
<dbReference type="Proteomes" id="UP000095282">
    <property type="component" value="Unplaced"/>
</dbReference>
<keyword evidence="1" id="KW-1133">Transmembrane helix</keyword>